<keyword evidence="3" id="KW-1185">Reference proteome</keyword>
<dbReference type="Proteomes" id="UP000596276">
    <property type="component" value="Chromosome 1"/>
</dbReference>
<evidence type="ECO:0000313" key="3">
    <source>
        <dbReference type="Proteomes" id="UP000596276"/>
    </source>
</evidence>
<proteinExistence type="predicted"/>
<accession>A0A7U2QYG4</accession>
<sequence>MIRRTDGRRTKQLTYHCTGRGMDKPTAELPSPRPLRTFNHSETKPLDSLLEGPIYVSTLDLLFVTDIPYGRICSIDSNANWTLVTEYDGEPNGLVWNHITKNITIIADFKQGILELDPTSRELQIIASRYQGERLKGPNDLVITADGVIYFTDQGMTGLQDPTGRVFRRGFIRRT</sequence>
<dbReference type="VEuPathDB" id="FungiDB:F9C07_2101451"/>
<evidence type="ECO:0000313" key="2">
    <source>
        <dbReference type="EMBL" id="QRD87535.1"/>
    </source>
</evidence>
<organism evidence="2 3">
    <name type="scientific">Aspergillus flavus (strain ATCC 200026 / FGSC A1120 / IAM 13836 / NRRL 3357 / JCM 12722 / SRRC 167)</name>
    <dbReference type="NCBI Taxonomy" id="332952"/>
    <lineage>
        <taxon>Eukaryota</taxon>
        <taxon>Fungi</taxon>
        <taxon>Dikarya</taxon>
        <taxon>Ascomycota</taxon>
        <taxon>Pezizomycotina</taxon>
        <taxon>Eurotiomycetes</taxon>
        <taxon>Eurotiomycetidae</taxon>
        <taxon>Eurotiales</taxon>
        <taxon>Aspergillaceae</taxon>
        <taxon>Aspergillus</taxon>
        <taxon>Aspergillus subgen. Circumdati</taxon>
    </lineage>
</organism>
<dbReference type="PANTHER" id="PTHR47572:SF5">
    <property type="entry name" value="BLR2277 PROTEIN"/>
    <property type="match status" value="1"/>
</dbReference>
<dbReference type="Pfam" id="PF08450">
    <property type="entry name" value="SGL"/>
    <property type="match status" value="1"/>
</dbReference>
<gene>
    <name evidence="2" type="ORF">F9C07_2101451</name>
</gene>
<protein>
    <recommendedName>
        <fullName evidence="1">SMP-30/Gluconolactonase/LRE-like region domain-containing protein</fullName>
    </recommendedName>
</protein>
<dbReference type="PANTHER" id="PTHR47572">
    <property type="entry name" value="LIPOPROTEIN-RELATED"/>
    <property type="match status" value="1"/>
</dbReference>
<dbReference type="Gene3D" id="2.120.10.30">
    <property type="entry name" value="TolB, C-terminal domain"/>
    <property type="match status" value="1"/>
</dbReference>
<dbReference type="VEuPathDB" id="FungiDB:AFLA_003296"/>
<dbReference type="AlphaFoldDB" id="A0A7U2QYG4"/>
<dbReference type="InterPro" id="IPR013658">
    <property type="entry name" value="SGL"/>
</dbReference>
<reference evidence="3" key="1">
    <citation type="journal article" date="2021" name="G3 (Bethesda)">
        <title>Chromosome assembled and annotated genome sequence of Aspergillus flavus NRRL 3357.</title>
        <authorList>
            <person name="Skerker J.M."/>
            <person name="Pianalto K.M."/>
            <person name="Mondo S.J."/>
            <person name="Yang K."/>
            <person name="Arkin A.P."/>
            <person name="Keller N.P."/>
            <person name="Grigoriev I.V."/>
            <person name="Louise Glass N.L."/>
        </authorList>
    </citation>
    <scope>NUCLEOTIDE SEQUENCE [LARGE SCALE GENOMIC DNA]</scope>
    <source>
        <strain evidence="3">ATCC 200026 / FGSC A1120 / IAM 13836 / NRRL 3357 / JCM 12722 / SRRC 167</strain>
    </source>
</reference>
<evidence type="ECO:0000259" key="1">
    <source>
        <dbReference type="Pfam" id="PF08450"/>
    </source>
</evidence>
<name>A0A7U2QYG4_ASPFN</name>
<dbReference type="InterPro" id="IPR051262">
    <property type="entry name" value="SMP-30/CGR1_Lactonase"/>
</dbReference>
<dbReference type="InterPro" id="IPR011042">
    <property type="entry name" value="6-blade_b-propeller_TolB-like"/>
</dbReference>
<dbReference type="SUPFAM" id="SSF63829">
    <property type="entry name" value="Calcium-dependent phosphotriesterase"/>
    <property type="match status" value="1"/>
</dbReference>
<dbReference type="EMBL" id="CP044619">
    <property type="protein sequence ID" value="QRD87535.1"/>
    <property type="molecule type" value="Genomic_DNA"/>
</dbReference>
<feature type="domain" description="SMP-30/Gluconolactonase/LRE-like region" evidence="1">
    <location>
        <begin position="51"/>
        <end position="168"/>
    </location>
</feature>